<feature type="domain" description="Integrase catalytic" evidence="1">
    <location>
        <begin position="1"/>
        <end position="151"/>
    </location>
</feature>
<dbReference type="PANTHER" id="PTHR46889">
    <property type="entry name" value="TRANSPOSASE INSF FOR INSERTION SEQUENCE IS3B-RELATED"/>
    <property type="match status" value="1"/>
</dbReference>
<dbReference type="PANTHER" id="PTHR46889:SF4">
    <property type="entry name" value="TRANSPOSASE INSO FOR INSERTION SEQUENCE ELEMENT IS911B-RELATED"/>
    <property type="match status" value="1"/>
</dbReference>
<dbReference type="PROSITE" id="PS50994">
    <property type="entry name" value="INTEGRASE"/>
    <property type="match status" value="1"/>
</dbReference>
<dbReference type="InterPro" id="IPR012337">
    <property type="entry name" value="RNaseH-like_sf"/>
</dbReference>
<dbReference type="InterPro" id="IPR001584">
    <property type="entry name" value="Integrase_cat-core"/>
</dbReference>
<dbReference type="GO" id="GO:0015074">
    <property type="term" value="P:DNA integration"/>
    <property type="evidence" value="ECO:0007669"/>
    <property type="project" value="InterPro"/>
</dbReference>
<accession>A0A1I7D9C4</accession>
<dbReference type="InterPro" id="IPR036397">
    <property type="entry name" value="RNaseH_sf"/>
</dbReference>
<evidence type="ECO:0000313" key="2">
    <source>
        <dbReference type="EMBL" id="SFU08353.1"/>
    </source>
</evidence>
<dbReference type="Proteomes" id="UP000199546">
    <property type="component" value="Unassembled WGS sequence"/>
</dbReference>
<dbReference type="NCBIfam" id="NF033516">
    <property type="entry name" value="transpos_IS3"/>
    <property type="match status" value="1"/>
</dbReference>
<proteinExistence type="predicted"/>
<evidence type="ECO:0000313" key="3">
    <source>
        <dbReference type="Proteomes" id="UP000199546"/>
    </source>
</evidence>
<dbReference type="Pfam" id="PF00665">
    <property type="entry name" value="rve"/>
    <property type="match status" value="1"/>
</dbReference>
<name>A0A1I7D9C4_9ACTN</name>
<dbReference type="InterPro" id="IPR050900">
    <property type="entry name" value="Transposase_IS3/IS150/IS904"/>
</dbReference>
<dbReference type="GO" id="GO:0003676">
    <property type="term" value="F:nucleic acid binding"/>
    <property type="evidence" value="ECO:0007669"/>
    <property type="project" value="InterPro"/>
</dbReference>
<dbReference type="InterPro" id="IPR048020">
    <property type="entry name" value="Transpos_IS3"/>
</dbReference>
<evidence type="ECO:0000259" key="1">
    <source>
        <dbReference type="PROSITE" id="PS50994"/>
    </source>
</evidence>
<organism evidence="2 3">
    <name type="scientific">Geodermatophilus amargosae</name>
    <dbReference type="NCBI Taxonomy" id="1296565"/>
    <lineage>
        <taxon>Bacteria</taxon>
        <taxon>Bacillati</taxon>
        <taxon>Actinomycetota</taxon>
        <taxon>Actinomycetes</taxon>
        <taxon>Geodermatophilales</taxon>
        <taxon>Geodermatophilaceae</taxon>
        <taxon>Geodermatophilus</taxon>
    </lineage>
</organism>
<dbReference type="EMBL" id="FPBA01000041">
    <property type="protein sequence ID" value="SFU08353.1"/>
    <property type="molecule type" value="Genomic_DNA"/>
</dbReference>
<reference evidence="3" key="1">
    <citation type="submission" date="2016-10" db="EMBL/GenBank/DDBJ databases">
        <authorList>
            <person name="Varghese N."/>
            <person name="Submissions S."/>
        </authorList>
    </citation>
    <scope>NUCLEOTIDE SEQUENCE [LARGE SCALE GENOMIC DNA]</scope>
    <source>
        <strain evidence="3">DSM 46136</strain>
    </source>
</reference>
<dbReference type="Pfam" id="PF13333">
    <property type="entry name" value="rve_2"/>
    <property type="match status" value="1"/>
</dbReference>
<protein>
    <submittedName>
        <fullName evidence="2">Integrase core domain-containing protein</fullName>
    </submittedName>
</protein>
<dbReference type="AlphaFoldDB" id="A0A1I7D9C4"/>
<keyword evidence="3" id="KW-1185">Reference proteome</keyword>
<gene>
    <name evidence="2" type="ORF">SAMN05660657_05514</name>
</gene>
<dbReference type="SUPFAM" id="SSF53098">
    <property type="entry name" value="Ribonuclease H-like"/>
    <property type="match status" value="1"/>
</dbReference>
<sequence length="158" mass="17820">MRTWEGFVYLAVVVDAFSRKVVSWAMADHLRTELVLDAVGMAITARRPAAGTVHHTDRGTQYTSYEFGKALCASGLLASMGRVGSAFDNAMAESVFATLKTELIYRRAWATRHELEMEMEVFSYLEGFYNTRRRHSRLGNLSPAEYETMHLTQNEVSA</sequence>
<dbReference type="STRING" id="1296565.SAMN05660657_05514"/>
<dbReference type="Gene3D" id="3.30.420.10">
    <property type="entry name" value="Ribonuclease H-like superfamily/Ribonuclease H"/>
    <property type="match status" value="1"/>
</dbReference>